<dbReference type="Gene3D" id="1.10.3730.20">
    <property type="match status" value="1"/>
</dbReference>
<evidence type="ECO:0000256" key="6">
    <source>
        <dbReference type="SAM" id="Phobius"/>
    </source>
</evidence>
<evidence type="ECO:0000256" key="3">
    <source>
        <dbReference type="ARBA" id="ARBA00022692"/>
    </source>
</evidence>
<keyword evidence="3 6" id="KW-0812">Transmembrane</keyword>
<evidence type="ECO:0000256" key="5">
    <source>
        <dbReference type="ARBA" id="ARBA00023136"/>
    </source>
</evidence>
<feature type="domain" description="EamA" evidence="7">
    <location>
        <begin position="16"/>
        <end position="149"/>
    </location>
</feature>
<keyword evidence="5 6" id="KW-0472">Membrane</keyword>
<reference evidence="8 9" key="1">
    <citation type="submission" date="2019-01" db="EMBL/GenBank/DDBJ databases">
        <authorList>
            <person name="Deng T."/>
        </authorList>
    </citation>
    <scope>NUCLEOTIDE SEQUENCE [LARGE SCALE GENOMIC DNA]</scope>
    <source>
        <strain evidence="8 9">F8825</strain>
    </source>
</reference>
<protein>
    <submittedName>
        <fullName evidence="8">DMT family transporter</fullName>
    </submittedName>
</protein>
<comment type="caution">
    <text evidence="8">The sequence shown here is derived from an EMBL/GenBank/DDBJ whole genome shotgun (WGS) entry which is preliminary data.</text>
</comment>
<keyword evidence="4 6" id="KW-1133">Transmembrane helix</keyword>
<feature type="transmembrane region" description="Helical" evidence="6">
    <location>
        <begin position="159"/>
        <end position="180"/>
    </location>
</feature>
<evidence type="ECO:0000313" key="8">
    <source>
        <dbReference type="EMBL" id="RYC17880.1"/>
    </source>
</evidence>
<evidence type="ECO:0000256" key="4">
    <source>
        <dbReference type="ARBA" id="ARBA00022989"/>
    </source>
</evidence>
<feature type="transmembrane region" description="Helical" evidence="6">
    <location>
        <begin position="77"/>
        <end position="98"/>
    </location>
</feature>
<feature type="transmembrane region" description="Helical" evidence="6">
    <location>
        <begin position="216"/>
        <end position="240"/>
    </location>
</feature>
<sequence length="301" mass="30726">MVHASLQEAAVPSKASGYAAALVTVVIWAVWVIATRHGRQGAIGATELGLIRFGVPALVLAPVWLRTGLMPRGVSPLVLFLMVCGSGAPFFHLAAFALRFAPASAAGVLLVGAMPLATALIGIAVFRERPDRLRLAGLGAILLGIALLLASLIEAQHIAWQGYLLLPVAATFWAVYTHAFRRSGLGALEGSALIAVWSFLSHIGLAFTVGVDFSGIGVQALGIQVVAQGLLSGLAATVAYGAAVRILGSTPAAAFAALVPVMAAFGGAFLLGETIGPVDIIAALVTGIGVALSTGILSRRR</sequence>
<feature type="transmembrane region" description="Helical" evidence="6">
    <location>
        <begin position="278"/>
        <end position="297"/>
    </location>
</feature>
<evidence type="ECO:0000259" key="7">
    <source>
        <dbReference type="Pfam" id="PF00892"/>
    </source>
</evidence>
<dbReference type="PANTHER" id="PTHR32322">
    <property type="entry name" value="INNER MEMBRANE TRANSPORTER"/>
    <property type="match status" value="1"/>
</dbReference>
<feature type="transmembrane region" description="Helical" evidence="6">
    <location>
        <begin position="252"/>
        <end position="272"/>
    </location>
</feature>
<keyword evidence="9" id="KW-1185">Reference proteome</keyword>
<dbReference type="PANTHER" id="PTHR32322:SF2">
    <property type="entry name" value="EAMA DOMAIN-CONTAINING PROTEIN"/>
    <property type="match status" value="1"/>
</dbReference>
<evidence type="ECO:0000256" key="1">
    <source>
        <dbReference type="ARBA" id="ARBA00004141"/>
    </source>
</evidence>
<dbReference type="InterPro" id="IPR050638">
    <property type="entry name" value="AA-Vitamin_Transporters"/>
</dbReference>
<dbReference type="RefSeq" id="WP_129331452.1">
    <property type="nucleotide sequence ID" value="NZ_SDVB01000170.1"/>
</dbReference>
<dbReference type="InterPro" id="IPR000620">
    <property type="entry name" value="EamA_dom"/>
</dbReference>
<feature type="transmembrane region" description="Helical" evidence="6">
    <location>
        <begin position="104"/>
        <end position="126"/>
    </location>
</feature>
<dbReference type="AlphaFoldDB" id="A0A4Q2TGQ2"/>
<feature type="domain" description="EamA" evidence="7">
    <location>
        <begin position="161"/>
        <end position="293"/>
    </location>
</feature>
<comment type="subcellular location">
    <subcellularLocation>
        <location evidence="1">Membrane</location>
        <topology evidence="1">Multi-pass membrane protein</topology>
    </subcellularLocation>
</comment>
<dbReference type="EMBL" id="SDVB01000170">
    <property type="protein sequence ID" value="RYC17880.1"/>
    <property type="molecule type" value="Genomic_DNA"/>
</dbReference>
<dbReference type="SUPFAM" id="SSF103481">
    <property type="entry name" value="Multidrug resistance efflux transporter EmrE"/>
    <property type="match status" value="1"/>
</dbReference>
<dbReference type="OrthoDB" id="7743310at2"/>
<name>A0A4Q2TGQ2_9HYPH</name>
<feature type="transmembrane region" description="Helical" evidence="6">
    <location>
        <begin position="133"/>
        <end position="153"/>
    </location>
</feature>
<dbReference type="Pfam" id="PF00892">
    <property type="entry name" value="EamA"/>
    <property type="match status" value="2"/>
</dbReference>
<dbReference type="GO" id="GO:0016020">
    <property type="term" value="C:membrane"/>
    <property type="evidence" value="ECO:0007669"/>
    <property type="project" value="UniProtKB-SubCell"/>
</dbReference>
<gene>
    <name evidence="8" type="ORF">EUU22_07870</name>
</gene>
<feature type="transmembrane region" description="Helical" evidence="6">
    <location>
        <begin position="192"/>
        <end position="210"/>
    </location>
</feature>
<dbReference type="Proteomes" id="UP000291088">
    <property type="component" value="Unassembled WGS sequence"/>
</dbReference>
<feature type="transmembrane region" description="Helical" evidence="6">
    <location>
        <begin position="15"/>
        <end position="34"/>
    </location>
</feature>
<dbReference type="InterPro" id="IPR037185">
    <property type="entry name" value="EmrE-like"/>
</dbReference>
<evidence type="ECO:0000256" key="2">
    <source>
        <dbReference type="ARBA" id="ARBA00007362"/>
    </source>
</evidence>
<evidence type="ECO:0000313" key="9">
    <source>
        <dbReference type="Proteomes" id="UP000291088"/>
    </source>
</evidence>
<comment type="similarity">
    <text evidence="2">Belongs to the EamA transporter family.</text>
</comment>
<accession>A0A4Q2TGQ2</accession>
<organism evidence="8 9">
    <name type="scientific">Ciceribacter ferrooxidans</name>
    <dbReference type="NCBI Taxonomy" id="2509717"/>
    <lineage>
        <taxon>Bacteria</taxon>
        <taxon>Pseudomonadati</taxon>
        <taxon>Pseudomonadota</taxon>
        <taxon>Alphaproteobacteria</taxon>
        <taxon>Hyphomicrobiales</taxon>
        <taxon>Rhizobiaceae</taxon>
        <taxon>Ciceribacter</taxon>
    </lineage>
</organism>
<proteinExistence type="inferred from homology"/>